<dbReference type="GO" id="GO:0016020">
    <property type="term" value="C:membrane"/>
    <property type="evidence" value="ECO:0007669"/>
    <property type="project" value="UniProtKB-SubCell"/>
</dbReference>
<organism evidence="7 8">
    <name type="scientific">Phyllobacterium bourgognense</name>
    <dbReference type="NCBI Taxonomy" id="314236"/>
    <lineage>
        <taxon>Bacteria</taxon>
        <taxon>Pseudomonadati</taxon>
        <taxon>Pseudomonadota</taxon>
        <taxon>Alphaproteobacteria</taxon>
        <taxon>Hyphomicrobiales</taxon>
        <taxon>Phyllobacteriaceae</taxon>
        <taxon>Phyllobacterium</taxon>
    </lineage>
</organism>
<reference evidence="7 8" key="1">
    <citation type="submission" date="2018-07" db="EMBL/GenBank/DDBJ databases">
        <title>Genomic Encyclopedia of Type Strains, Phase III (KMG-III): the genomes of soil and plant-associated and newly described type strains.</title>
        <authorList>
            <person name="Whitman W."/>
        </authorList>
    </citation>
    <scope>NUCLEOTIDE SEQUENCE [LARGE SCALE GENOMIC DNA]</scope>
    <source>
        <strain evidence="7 8">31-25a</strain>
    </source>
</reference>
<evidence type="ECO:0000313" key="7">
    <source>
        <dbReference type="EMBL" id="RCW80056.1"/>
    </source>
</evidence>
<dbReference type="Gene3D" id="1.20.1260.100">
    <property type="entry name" value="TspO/MBR protein"/>
    <property type="match status" value="1"/>
</dbReference>
<evidence type="ECO:0000256" key="6">
    <source>
        <dbReference type="SAM" id="Phobius"/>
    </source>
</evidence>
<dbReference type="Pfam" id="PF03073">
    <property type="entry name" value="TspO_MBR"/>
    <property type="match status" value="1"/>
</dbReference>
<protein>
    <submittedName>
        <fullName evidence="7">TspO/MBR related protein</fullName>
    </submittedName>
</protein>
<comment type="subcellular location">
    <subcellularLocation>
        <location evidence="1">Membrane</location>
        <topology evidence="1">Multi-pass membrane protein</topology>
    </subcellularLocation>
</comment>
<feature type="transmembrane region" description="Helical" evidence="6">
    <location>
        <begin position="117"/>
        <end position="137"/>
    </location>
</feature>
<feature type="transmembrane region" description="Helical" evidence="6">
    <location>
        <begin position="92"/>
        <end position="110"/>
    </location>
</feature>
<accession>A0A368YL64</accession>
<evidence type="ECO:0000256" key="1">
    <source>
        <dbReference type="ARBA" id="ARBA00004141"/>
    </source>
</evidence>
<dbReference type="Proteomes" id="UP000253324">
    <property type="component" value="Unassembled WGS sequence"/>
</dbReference>
<dbReference type="GO" id="GO:0033013">
    <property type="term" value="P:tetrapyrrole metabolic process"/>
    <property type="evidence" value="ECO:0007669"/>
    <property type="project" value="UniProtKB-ARBA"/>
</dbReference>
<proteinExistence type="inferred from homology"/>
<evidence type="ECO:0000313" key="8">
    <source>
        <dbReference type="Proteomes" id="UP000253324"/>
    </source>
</evidence>
<evidence type="ECO:0000256" key="2">
    <source>
        <dbReference type="ARBA" id="ARBA00007524"/>
    </source>
</evidence>
<feature type="transmembrane region" description="Helical" evidence="6">
    <location>
        <begin position="60"/>
        <end position="80"/>
    </location>
</feature>
<dbReference type="AlphaFoldDB" id="A0A368YL64"/>
<dbReference type="PANTHER" id="PTHR10057:SF0">
    <property type="entry name" value="TRANSLOCATOR PROTEIN"/>
    <property type="match status" value="1"/>
</dbReference>
<feature type="transmembrane region" description="Helical" evidence="6">
    <location>
        <begin position="143"/>
        <end position="165"/>
    </location>
</feature>
<dbReference type="PIRSF" id="PIRSF005859">
    <property type="entry name" value="PBR"/>
    <property type="match status" value="1"/>
</dbReference>
<keyword evidence="4 6" id="KW-1133">Transmembrane helix</keyword>
<evidence type="ECO:0000256" key="5">
    <source>
        <dbReference type="ARBA" id="ARBA00023136"/>
    </source>
</evidence>
<dbReference type="InterPro" id="IPR004307">
    <property type="entry name" value="TspO_MBR"/>
</dbReference>
<comment type="caution">
    <text evidence="7">The sequence shown here is derived from an EMBL/GenBank/DDBJ whole genome shotgun (WGS) entry which is preliminary data.</text>
</comment>
<evidence type="ECO:0000256" key="4">
    <source>
        <dbReference type="ARBA" id="ARBA00022989"/>
    </source>
</evidence>
<keyword evidence="5 6" id="KW-0472">Membrane</keyword>
<evidence type="ECO:0000256" key="3">
    <source>
        <dbReference type="ARBA" id="ARBA00022692"/>
    </source>
</evidence>
<gene>
    <name evidence="7" type="ORF">C7476_11521</name>
</gene>
<sequence>MTSGLSTSYCDTVPMDMISLLMLLGFALATFGAGATGAIFRPGEWYKRLDKPAWRPPDRLFAPVWALIYATIALSGWLVWREGGLSDAALPLTVYTLQLMLNAAWSPIFFGLHRADLAFFEIILVWLSIAATILLFYPISAGAAVLLLPYLAWVSFASVLNFAIWRRNPSPVRV</sequence>
<keyword evidence="8" id="KW-1185">Reference proteome</keyword>
<dbReference type="FunFam" id="1.20.1260.100:FF:000001">
    <property type="entry name" value="translocator protein 2"/>
    <property type="match status" value="1"/>
</dbReference>
<comment type="similarity">
    <text evidence="2">Belongs to the TspO/BZRP family.</text>
</comment>
<name>A0A368YL64_9HYPH</name>
<feature type="transmembrane region" description="Helical" evidence="6">
    <location>
        <begin position="20"/>
        <end position="40"/>
    </location>
</feature>
<dbReference type="CDD" id="cd15904">
    <property type="entry name" value="TSPO_MBR"/>
    <property type="match status" value="1"/>
</dbReference>
<dbReference type="InterPro" id="IPR038330">
    <property type="entry name" value="TspO/MBR-related_sf"/>
</dbReference>
<keyword evidence="3 6" id="KW-0812">Transmembrane</keyword>
<dbReference type="PANTHER" id="PTHR10057">
    <property type="entry name" value="PERIPHERAL-TYPE BENZODIAZEPINE RECEPTOR"/>
    <property type="match status" value="1"/>
</dbReference>
<dbReference type="EMBL" id="QPJM01000015">
    <property type="protein sequence ID" value="RCW80056.1"/>
    <property type="molecule type" value="Genomic_DNA"/>
</dbReference>